<dbReference type="Proteomes" id="UP001610100">
    <property type="component" value="Unassembled WGS sequence"/>
</dbReference>
<comment type="caution">
    <text evidence="1">The sequence shown here is derived from an EMBL/GenBank/DDBJ whole genome shotgun (WGS) entry which is preliminary data.</text>
</comment>
<protein>
    <submittedName>
        <fullName evidence="1">Uncharacterized protein</fullName>
    </submittedName>
</protein>
<dbReference type="EMBL" id="JBAWKB010000004">
    <property type="protein sequence ID" value="MFH6772812.1"/>
    <property type="molecule type" value="Genomic_DNA"/>
</dbReference>
<proteinExistence type="predicted"/>
<accession>A0ABW7N4K1</accession>
<keyword evidence="2" id="KW-1185">Reference proteome</keyword>
<sequence length="133" mass="15635">MVKELHKRGYGNLRVIPFISPTGLTWRCELIDIKKQNETLAASRWIESKRNGNMQVEINLSPKELADLFIKENIDFLEPCKGKSDEYEKWYSQMVENLTENELPHAFDTSDYFFPTDYWLTTENKKINTLPEG</sequence>
<evidence type="ECO:0000313" key="1">
    <source>
        <dbReference type="EMBL" id="MFH6772812.1"/>
    </source>
</evidence>
<name>A0ABW7N4K1_9FLAO</name>
<gene>
    <name evidence="1" type="ORF">V8G58_12790</name>
</gene>
<reference evidence="1 2" key="1">
    <citation type="submission" date="2024-02" db="EMBL/GenBank/DDBJ databases">
        <title>A Gaetbulibacter species isolated from tidal flats and genomic insights of their niches.</title>
        <authorList>
            <person name="Ye Y."/>
        </authorList>
    </citation>
    <scope>NUCLEOTIDE SEQUENCE [LARGE SCALE GENOMIC DNA]</scope>
    <source>
        <strain evidence="1 2">KYW382</strain>
    </source>
</reference>
<evidence type="ECO:0000313" key="2">
    <source>
        <dbReference type="Proteomes" id="UP001610100"/>
    </source>
</evidence>
<organism evidence="1 2">
    <name type="scientific">Gaetbulibacter aestuarii</name>
    <dbReference type="NCBI Taxonomy" id="1502358"/>
    <lineage>
        <taxon>Bacteria</taxon>
        <taxon>Pseudomonadati</taxon>
        <taxon>Bacteroidota</taxon>
        <taxon>Flavobacteriia</taxon>
        <taxon>Flavobacteriales</taxon>
        <taxon>Flavobacteriaceae</taxon>
        <taxon>Gaetbulibacter</taxon>
    </lineage>
</organism>
<dbReference type="RefSeq" id="WP_344741711.1">
    <property type="nucleotide sequence ID" value="NZ_BAABAY010000006.1"/>
</dbReference>